<evidence type="ECO:0000313" key="11">
    <source>
        <dbReference type="Proteomes" id="UP001491310"/>
    </source>
</evidence>
<dbReference type="InterPro" id="IPR006885">
    <property type="entry name" value="NADH_UbQ_FeS_4_mit-like"/>
</dbReference>
<organism evidence="10 11">
    <name type="scientific">Coccomyxa subellipsoidea</name>
    <dbReference type="NCBI Taxonomy" id="248742"/>
    <lineage>
        <taxon>Eukaryota</taxon>
        <taxon>Viridiplantae</taxon>
        <taxon>Chlorophyta</taxon>
        <taxon>core chlorophytes</taxon>
        <taxon>Trebouxiophyceae</taxon>
        <taxon>Trebouxiophyceae incertae sedis</taxon>
        <taxon>Coccomyxaceae</taxon>
        <taxon>Coccomyxa</taxon>
    </lineage>
</organism>
<dbReference type="EMBL" id="JALJOT010000008">
    <property type="protein sequence ID" value="KAK9908385.1"/>
    <property type="molecule type" value="Genomic_DNA"/>
</dbReference>
<evidence type="ECO:0000256" key="3">
    <source>
        <dbReference type="ARBA" id="ARBA00022660"/>
    </source>
</evidence>
<evidence type="ECO:0000256" key="7">
    <source>
        <dbReference type="ARBA" id="ARBA00023128"/>
    </source>
</evidence>
<keyword evidence="8 9" id="KW-0472">Membrane</keyword>
<name>A0ABR2YP56_9CHLO</name>
<keyword evidence="11" id="KW-1185">Reference proteome</keyword>
<dbReference type="Proteomes" id="UP001491310">
    <property type="component" value="Unassembled WGS sequence"/>
</dbReference>
<evidence type="ECO:0000256" key="2">
    <source>
        <dbReference type="ARBA" id="ARBA00022448"/>
    </source>
</evidence>
<comment type="function">
    <text evidence="9">Accessory subunit of the mitochondrial membrane respiratory chain NADH dehydrogenase (Complex I), that is believed not to be involved in catalysis. Complex I functions in the transfer of electrons from NADH to the respiratory chain. The immediate electron acceptor for the enzyme is believed to be ubiquinone.</text>
</comment>
<comment type="similarity">
    <text evidence="1 9">Belongs to the complex I NDUFS4 subunit family.</text>
</comment>
<keyword evidence="7 9" id="KW-0496">Mitochondrion</keyword>
<accession>A0ABR2YP56</accession>
<reference evidence="10 11" key="1">
    <citation type="journal article" date="2024" name="Nat. Commun.">
        <title>Phylogenomics reveals the evolutionary origins of lichenization in chlorophyte algae.</title>
        <authorList>
            <person name="Puginier C."/>
            <person name="Libourel C."/>
            <person name="Otte J."/>
            <person name="Skaloud P."/>
            <person name="Haon M."/>
            <person name="Grisel S."/>
            <person name="Petersen M."/>
            <person name="Berrin J.G."/>
            <person name="Delaux P.M."/>
            <person name="Dal Grande F."/>
            <person name="Keller J."/>
        </authorList>
    </citation>
    <scope>NUCLEOTIDE SEQUENCE [LARGE SCALE GENOMIC DNA]</scope>
    <source>
        <strain evidence="10 11">SAG 216-7</strain>
    </source>
</reference>
<keyword evidence="3 9" id="KW-0679">Respiratory chain</keyword>
<evidence type="ECO:0000256" key="6">
    <source>
        <dbReference type="ARBA" id="ARBA00022982"/>
    </source>
</evidence>
<dbReference type="Gene3D" id="3.30.160.190">
    <property type="entry name" value="atu1810 like domain"/>
    <property type="match status" value="1"/>
</dbReference>
<keyword evidence="2 9" id="KW-0813">Transport</keyword>
<keyword evidence="4 9" id="KW-0999">Mitochondrion inner membrane</keyword>
<evidence type="ECO:0000256" key="9">
    <source>
        <dbReference type="RuleBase" id="RU367010"/>
    </source>
</evidence>
<evidence type="ECO:0000313" key="10">
    <source>
        <dbReference type="EMBL" id="KAK9908385.1"/>
    </source>
</evidence>
<dbReference type="PANTHER" id="PTHR12219">
    <property type="entry name" value="NADH-UBIQUINONE OXIDOREDUCTASE"/>
    <property type="match status" value="1"/>
</dbReference>
<gene>
    <name evidence="10" type="ORF">WJX75_007108</name>
</gene>
<dbReference type="InterPro" id="IPR038532">
    <property type="entry name" value="NDUFS4-like_sf"/>
</dbReference>
<comment type="subcellular location">
    <subcellularLocation>
        <location evidence="9">Mitochondrion inner membrane</location>
        <topology evidence="9">Peripheral membrane protein</topology>
        <orientation evidence="9">Matrix side</orientation>
    </subcellularLocation>
</comment>
<keyword evidence="6 9" id="KW-0249">Electron transport</keyword>
<evidence type="ECO:0000256" key="5">
    <source>
        <dbReference type="ARBA" id="ARBA00022946"/>
    </source>
</evidence>
<evidence type="ECO:0000256" key="1">
    <source>
        <dbReference type="ARBA" id="ARBA00005882"/>
    </source>
</evidence>
<comment type="caution">
    <text evidence="10">The sequence shown here is derived from an EMBL/GenBank/DDBJ whole genome shotgun (WGS) entry which is preliminary data.</text>
</comment>
<keyword evidence="5 9" id="KW-0809">Transit peptide</keyword>
<evidence type="ECO:0000256" key="4">
    <source>
        <dbReference type="ARBA" id="ARBA00022792"/>
    </source>
</evidence>
<proteinExistence type="inferred from homology"/>
<protein>
    <recommendedName>
        <fullName evidence="9">NADH dehydrogenase [ubiquinone] iron-sulfur protein 4, mitochondrial</fullName>
    </recommendedName>
</protein>
<dbReference type="PANTHER" id="PTHR12219:SF8">
    <property type="entry name" value="NADH DEHYDROGENASE [UBIQUINONE] IRON-SULFUR PROTEIN 4, MITOCHONDRIAL"/>
    <property type="match status" value="1"/>
</dbReference>
<evidence type="ECO:0000256" key="8">
    <source>
        <dbReference type="ARBA" id="ARBA00023136"/>
    </source>
</evidence>
<sequence>MMRGVRQAVTLLQLRGVHPVRAFAGDVASTEGLVLSNGEIGIASGAPDEIYARKVLIYSPARTAGQQGKANTIGAAGSGPGWKLMFETQQKWENPLIGWTSTADPLENVHRATLNFHTQEDAESFCRKHGWKFEVLSPKEQSETRPKRYIGYGDNFRQGLSSLSFRFCLGFLE</sequence>
<dbReference type="Pfam" id="PF04800">
    <property type="entry name" value="NDUS4"/>
    <property type="match status" value="1"/>
</dbReference>